<comment type="similarity">
    <text evidence="2">Belongs to the GSP F family.</text>
</comment>
<organism evidence="10 11">
    <name type="scientific">Hydrogenophaga intermedia</name>
    <dbReference type="NCBI Taxonomy" id="65786"/>
    <lineage>
        <taxon>Bacteria</taxon>
        <taxon>Pseudomonadati</taxon>
        <taxon>Pseudomonadota</taxon>
        <taxon>Betaproteobacteria</taxon>
        <taxon>Burkholderiales</taxon>
        <taxon>Comamonadaceae</taxon>
        <taxon>Hydrogenophaga</taxon>
    </lineage>
</organism>
<keyword evidence="4" id="KW-0997">Cell inner membrane</keyword>
<dbReference type="Gene3D" id="1.20.81.30">
    <property type="entry name" value="Type II secretion system (T2SS), domain F"/>
    <property type="match status" value="2"/>
</dbReference>
<dbReference type="GO" id="GO:0005886">
    <property type="term" value="C:plasma membrane"/>
    <property type="evidence" value="ECO:0007669"/>
    <property type="project" value="UniProtKB-SubCell"/>
</dbReference>
<keyword evidence="6 8" id="KW-1133">Transmembrane helix</keyword>
<gene>
    <name evidence="10" type="ORF">BN948_02698</name>
</gene>
<dbReference type="Pfam" id="PF00482">
    <property type="entry name" value="T2SSF"/>
    <property type="match status" value="2"/>
</dbReference>
<evidence type="ECO:0000256" key="1">
    <source>
        <dbReference type="ARBA" id="ARBA00004429"/>
    </source>
</evidence>
<comment type="subcellular location">
    <subcellularLocation>
        <location evidence="1">Cell inner membrane</location>
        <topology evidence="1">Multi-pass membrane protein</topology>
    </subcellularLocation>
</comment>
<evidence type="ECO:0000256" key="7">
    <source>
        <dbReference type="ARBA" id="ARBA00023136"/>
    </source>
</evidence>
<dbReference type="InterPro" id="IPR018076">
    <property type="entry name" value="T2SS_GspF_dom"/>
</dbReference>
<reference evidence="11" key="1">
    <citation type="submission" date="2014-11" db="EMBL/GenBank/DDBJ databases">
        <title>Draft genome sequence of Hydrogenophaga intermedia S1.</title>
        <authorList>
            <person name="Gan H.M."/>
            <person name="Chew T.H."/>
            <person name="Stolz A."/>
        </authorList>
    </citation>
    <scope>NUCLEOTIDE SEQUENCE [LARGE SCALE GENOMIC DNA]</scope>
    <source>
        <strain evidence="11">S1</strain>
    </source>
</reference>
<dbReference type="EMBL" id="CCAE010000021">
    <property type="protein sequence ID" value="CDN88265.1"/>
    <property type="molecule type" value="Genomic_DNA"/>
</dbReference>
<accession>A0A1L1PSF0</accession>
<dbReference type="PANTHER" id="PTHR30012">
    <property type="entry name" value="GENERAL SECRETION PATHWAY PROTEIN"/>
    <property type="match status" value="1"/>
</dbReference>
<dbReference type="Proteomes" id="UP000028878">
    <property type="component" value="Unassembled WGS sequence"/>
</dbReference>
<evidence type="ECO:0000256" key="3">
    <source>
        <dbReference type="ARBA" id="ARBA00022475"/>
    </source>
</evidence>
<dbReference type="GO" id="GO:0015628">
    <property type="term" value="P:protein secretion by the type II secretion system"/>
    <property type="evidence" value="ECO:0007669"/>
    <property type="project" value="TreeGrafter"/>
</dbReference>
<evidence type="ECO:0000313" key="10">
    <source>
        <dbReference type="EMBL" id="CDN88265.1"/>
    </source>
</evidence>
<dbReference type="InterPro" id="IPR003004">
    <property type="entry name" value="GspF/PilC"/>
</dbReference>
<dbReference type="PRINTS" id="PR00812">
    <property type="entry name" value="BCTERIALGSPF"/>
</dbReference>
<proteinExistence type="inferred from homology"/>
<evidence type="ECO:0000256" key="5">
    <source>
        <dbReference type="ARBA" id="ARBA00022692"/>
    </source>
</evidence>
<feature type="transmembrane region" description="Helical" evidence="8">
    <location>
        <begin position="217"/>
        <end position="243"/>
    </location>
</feature>
<evidence type="ECO:0000313" key="11">
    <source>
        <dbReference type="Proteomes" id="UP000028878"/>
    </source>
</evidence>
<feature type="domain" description="Type II secretion system protein GspF" evidence="9">
    <location>
        <begin position="62"/>
        <end position="185"/>
    </location>
</feature>
<sequence>MRFRIKSFQPDLRLVTQTVDALDEAEARRLMGERGHEVVSVRSGEGALGGGRRRAAFPLVLFSQELLALLRSGVGIVEAVQTLVEKESKAATREVLERIRAALRQGLTFSAALQAQPHAFTPLYVATVRASERTSSLAEALERYVDYARRVDEIKGKLINAAIYPVMLVLVSLLVIGFLMVYVVPRFANVYQDMGDKLPWASRWMLHWGQAVEQNGMALVVALAGVVVLAASPLGRGAWATLLQKLWTLPAIGDRLRVFQLARLYRTVGMLLRGGIAVVPALEMVQGLLSPGLRENLAAASAQVREGLPLSGALAAHGLTTPVSLRMLSVGERTGNMGEMMERAAAFHDEELARSAEWATRVVGPALMLVMGVLIGAIVVLMYLPIFQLAESIQ</sequence>
<evidence type="ECO:0000256" key="8">
    <source>
        <dbReference type="SAM" id="Phobius"/>
    </source>
</evidence>
<dbReference type="AlphaFoldDB" id="A0A1L1PSF0"/>
<keyword evidence="3" id="KW-1003">Cell membrane</keyword>
<name>A0A1L1PSF0_HYDIT</name>
<feature type="domain" description="Type II secretion system protein GspF" evidence="9">
    <location>
        <begin position="265"/>
        <end position="385"/>
    </location>
</feature>
<keyword evidence="5 8" id="KW-0812">Transmembrane</keyword>
<evidence type="ECO:0000259" key="9">
    <source>
        <dbReference type="Pfam" id="PF00482"/>
    </source>
</evidence>
<keyword evidence="7 8" id="KW-0472">Membrane</keyword>
<dbReference type="PANTHER" id="PTHR30012:SF7">
    <property type="entry name" value="PROTEIN TRANSPORT PROTEIN HOFC HOMOLOG"/>
    <property type="match status" value="1"/>
</dbReference>
<keyword evidence="11" id="KW-1185">Reference proteome</keyword>
<protein>
    <submittedName>
        <fullName evidence="10">Type II secretion system protein</fullName>
    </submittedName>
</protein>
<feature type="transmembrane region" description="Helical" evidence="8">
    <location>
        <begin position="362"/>
        <end position="384"/>
    </location>
</feature>
<evidence type="ECO:0000256" key="4">
    <source>
        <dbReference type="ARBA" id="ARBA00022519"/>
    </source>
</evidence>
<evidence type="ECO:0000256" key="6">
    <source>
        <dbReference type="ARBA" id="ARBA00022989"/>
    </source>
</evidence>
<evidence type="ECO:0000256" key="2">
    <source>
        <dbReference type="ARBA" id="ARBA00005745"/>
    </source>
</evidence>
<feature type="transmembrane region" description="Helical" evidence="8">
    <location>
        <begin position="158"/>
        <end position="184"/>
    </location>
</feature>
<dbReference type="InterPro" id="IPR042094">
    <property type="entry name" value="T2SS_GspF_sf"/>
</dbReference>